<dbReference type="PANTHER" id="PTHR44835:SF1">
    <property type="entry name" value="PROTEIN O-GLCNAC TRANSFERASE"/>
    <property type="match status" value="1"/>
</dbReference>
<feature type="repeat" description="TPR" evidence="8">
    <location>
        <begin position="453"/>
        <end position="486"/>
    </location>
</feature>
<dbReference type="EC" id="2.4.1.255" evidence="3"/>
<keyword evidence="11" id="KW-0645">Protease</keyword>
<comment type="pathway">
    <text evidence="1">Protein modification; protein glycosylation.</text>
</comment>
<evidence type="ECO:0000256" key="6">
    <source>
        <dbReference type="ARBA" id="ARBA00022737"/>
    </source>
</evidence>
<name>A0ABM8RU30_9BURK</name>
<accession>A0ABM8RU30</accession>
<dbReference type="RefSeq" id="WP_211612871.1">
    <property type="nucleotide sequence ID" value="NZ_CAJNBK010000010.1"/>
</dbReference>
<evidence type="ECO:0000256" key="1">
    <source>
        <dbReference type="ARBA" id="ARBA00004922"/>
    </source>
</evidence>
<feature type="repeat" description="TPR" evidence="8">
    <location>
        <begin position="419"/>
        <end position="452"/>
    </location>
</feature>
<dbReference type="Gene3D" id="3.40.50.2000">
    <property type="entry name" value="Glycogen Phosphorylase B"/>
    <property type="match status" value="1"/>
</dbReference>
<feature type="repeat" description="TPR" evidence="8">
    <location>
        <begin position="521"/>
        <end position="554"/>
    </location>
</feature>
<dbReference type="Gene3D" id="1.25.40.10">
    <property type="entry name" value="Tetratricopeptide repeat domain"/>
    <property type="match status" value="3"/>
</dbReference>
<evidence type="ECO:0000256" key="3">
    <source>
        <dbReference type="ARBA" id="ARBA00011970"/>
    </source>
</evidence>
<keyword evidence="12" id="KW-1185">Reference proteome</keyword>
<evidence type="ECO:0000256" key="7">
    <source>
        <dbReference type="ARBA" id="ARBA00022803"/>
    </source>
</evidence>
<dbReference type="GO" id="GO:0008233">
    <property type="term" value="F:peptidase activity"/>
    <property type="evidence" value="ECO:0007669"/>
    <property type="project" value="UniProtKB-KW"/>
</dbReference>
<sequence length="979" mass="108616">MKEPIATDDELQRAVAHHSAERFHDAERAYRAILEIRPDHPDANHNLGILLVQQNQAAQALPFFSTAVEATPDCEAFWTCYIQALELTGQLDEAREVLERARRQGFPVDEVETAAASHETLSVEQASALAVEFIETLVALSEQGLHDTVEVLARQMTTSLPDHGFGWKMLGIAVLEQGRFEAALVPLMRASALLPDDAELLSHLQTASTLKNVFDQHRVAVTLQKAIDQHRGGNTEQAEVLFKKVLAIQPNHADANHNLGILAVEMGRFEEALPYLEAAIAANPHHEQFWVSYANTLVRAGRKDAAWQVLEAGQQRGLQGPLLQLLTVLVARPEFGRWEGALAAAPGTEHKTDQHGDANSVQPDTPVLQTLASKAKPQKREQDPSPKEASSLLSLYNRGRTAEAIPAAKRFTTRYPSSVVGWKVLGSALFKQKQLEQARVPLQQALELEPTDVQVLQILAKVLSALGQLEQAESTCQRLLEIEPDDDEGHRILSDALRVRGRFAQAEASARRAREINPAAALTHAVLGLVLLEQGQLTEAETCFRRSLEIEPDADTVHQELLFCLTLNERVTPLELAAEHRRFGERVEAKARKRWRPHRNPRTPDRCLQIGFVSGDLFNHAVANYIEPVLVHLARDEHLSLHAYYTHTAEDAVTQRLRGLFAHWHPVADMSASALADRIRADGIDILIDLSGHTERNRLTTFAQKPAPLQASWMGYPGTTGLSTMDYYVSDRHLVPFGDFDDQFTEKIAYLPACAPFLPSDMAPPINPLPALRNGYVTFGSFNRLNKLSPEVISLWSQVLRAIPTARMLLGAMTDEESASNVIDWFAKEGISRERLDIRLRTTIPLYLLQHHQVDICLDTFPYAGATTSLHALWMGVPTVTLPGETVASRCGAAIFSHAGLETFLAHDKPDFVQKALHWAGDLSALASLRSGMRERCMQSPNFRPEIIAAGMSRALRVMWHRLCEGAPPTHLDVTQNDD</sequence>
<dbReference type="InterPro" id="IPR029489">
    <property type="entry name" value="OGT/SEC/SPY_C"/>
</dbReference>
<feature type="domain" description="O-GlcNAc transferase C-terminal" evidence="10">
    <location>
        <begin position="558"/>
        <end position="753"/>
    </location>
</feature>
<proteinExistence type="inferred from homology"/>
<feature type="region of interest" description="Disordered" evidence="9">
    <location>
        <begin position="344"/>
        <end position="364"/>
    </location>
</feature>
<feature type="repeat" description="TPR" evidence="8">
    <location>
        <begin position="253"/>
        <end position="286"/>
    </location>
</feature>
<dbReference type="Pfam" id="PF13432">
    <property type="entry name" value="TPR_16"/>
    <property type="match status" value="1"/>
</dbReference>
<reference evidence="11 12" key="1">
    <citation type="submission" date="2021-02" db="EMBL/GenBank/DDBJ databases">
        <authorList>
            <person name="Vanwijnsberghe S."/>
        </authorList>
    </citation>
    <scope>NUCLEOTIDE SEQUENCE [LARGE SCALE GENOMIC DNA]</scope>
    <source>
        <strain evidence="11 12">LMG 31837</strain>
    </source>
</reference>
<dbReference type="Proteomes" id="UP000672526">
    <property type="component" value="Unassembled WGS sequence"/>
</dbReference>
<dbReference type="GO" id="GO:0006508">
    <property type="term" value="P:proteolysis"/>
    <property type="evidence" value="ECO:0007669"/>
    <property type="project" value="UniProtKB-KW"/>
</dbReference>
<dbReference type="InterPro" id="IPR019734">
    <property type="entry name" value="TPR_rpt"/>
</dbReference>
<dbReference type="PROSITE" id="PS50293">
    <property type="entry name" value="TPR_REGION"/>
    <property type="match status" value="1"/>
</dbReference>
<dbReference type="SUPFAM" id="SSF48452">
    <property type="entry name" value="TPR-like"/>
    <property type="match status" value="2"/>
</dbReference>
<dbReference type="Pfam" id="PF14559">
    <property type="entry name" value="TPR_19"/>
    <property type="match status" value="3"/>
</dbReference>
<dbReference type="PANTHER" id="PTHR44835">
    <property type="entry name" value="UDP-N-ACETYLGLUCOSAMINE--PEPTIDE N-ACETYLGLUCOSAMINYLTRANSFERASE SPINDLY-RELATED"/>
    <property type="match status" value="1"/>
</dbReference>
<feature type="domain" description="O-GlcNAc transferase C-terminal" evidence="10">
    <location>
        <begin position="774"/>
        <end position="944"/>
    </location>
</feature>
<dbReference type="InterPro" id="IPR011990">
    <property type="entry name" value="TPR-like_helical_dom_sf"/>
</dbReference>
<evidence type="ECO:0000259" key="10">
    <source>
        <dbReference type="Pfam" id="PF13844"/>
    </source>
</evidence>
<gene>
    <name evidence="11" type="primary">bepA_4</name>
    <name evidence="11" type="ORF">R69888_03901</name>
</gene>
<feature type="repeat" description="TPR" evidence="8">
    <location>
        <begin position="41"/>
        <end position="74"/>
    </location>
</feature>
<evidence type="ECO:0000313" key="12">
    <source>
        <dbReference type="Proteomes" id="UP000672526"/>
    </source>
</evidence>
<evidence type="ECO:0000313" key="11">
    <source>
        <dbReference type="EMBL" id="CAE6771841.1"/>
    </source>
</evidence>
<keyword evidence="6" id="KW-0677">Repeat</keyword>
<dbReference type="EMBL" id="CAJNBK010000010">
    <property type="protein sequence ID" value="CAE6771841.1"/>
    <property type="molecule type" value="Genomic_DNA"/>
</dbReference>
<organism evidence="11 12">
    <name type="scientific">Paraburkholderia haematera</name>
    <dbReference type="NCBI Taxonomy" id="2793077"/>
    <lineage>
        <taxon>Bacteria</taxon>
        <taxon>Pseudomonadati</taxon>
        <taxon>Pseudomonadota</taxon>
        <taxon>Betaproteobacteria</taxon>
        <taxon>Burkholderiales</taxon>
        <taxon>Burkholderiaceae</taxon>
        <taxon>Paraburkholderia</taxon>
    </lineage>
</organism>
<evidence type="ECO:0000256" key="8">
    <source>
        <dbReference type="PROSITE-ProRule" id="PRU00339"/>
    </source>
</evidence>
<keyword evidence="4" id="KW-0328">Glycosyltransferase</keyword>
<dbReference type="PROSITE" id="PS50005">
    <property type="entry name" value="TPR"/>
    <property type="match status" value="5"/>
</dbReference>
<protein>
    <recommendedName>
        <fullName evidence="3">protein O-GlcNAc transferase</fullName>
        <ecNumber evidence="3">2.4.1.255</ecNumber>
    </recommendedName>
</protein>
<comment type="similarity">
    <text evidence="2">Belongs to the glycosyltransferase 41 family. O-GlcNAc transferase subfamily.</text>
</comment>
<dbReference type="SMART" id="SM00028">
    <property type="entry name" value="TPR"/>
    <property type="match status" value="9"/>
</dbReference>
<evidence type="ECO:0000256" key="2">
    <source>
        <dbReference type="ARBA" id="ARBA00005386"/>
    </source>
</evidence>
<keyword evidence="7 8" id="KW-0802">TPR repeat</keyword>
<evidence type="ECO:0000256" key="5">
    <source>
        <dbReference type="ARBA" id="ARBA00022679"/>
    </source>
</evidence>
<evidence type="ECO:0000256" key="4">
    <source>
        <dbReference type="ARBA" id="ARBA00022676"/>
    </source>
</evidence>
<dbReference type="InterPro" id="IPR051939">
    <property type="entry name" value="Glycosyltr_41/O-GlcNAc_trsf"/>
</dbReference>
<comment type="caution">
    <text evidence="11">The sequence shown here is derived from an EMBL/GenBank/DDBJ whole genome shotgun (WGS) entry which is preliminary data.</text>
</comment>
<dbReference type="Pfam" id="PF13844">
    <property type="entry name" value="Glyco_transf_41"/>
    <property type="match status" value="2"/>
</dbReference>
<dbReference type="Gene3D" id="3.40.50.11380">
    <property type="match status" value="1"/>
</dbReference>
<keyword evidence="5" id="KW-0808">Transferase</keyword>
<keyword evidence="11" id="KW-0378">Hydrolase</keyword>
<evidence type="ECO:0000256" key="9">
    <source>
        <dbReference type="SAM" id="MobiDB-lite"/>
    </source>
</evidence>